<proteinExistence type="predicted"/>
<keyword evidence="2" id="KW-1185">Reference proteome</keyword>
<reference evidence="1 2" key="1">
    <citation type="journal article" date="2011" name="Science">
        <title>The Selaginella genome identifies genetic changes associated with the evolution of vascular plants.</title>
        <authorList>
            <person name="Banks J.A."/>
            <person name="Nishiyama T."/>
            <person name="Hasebe M."/>
            <person name="Bowman J.L."/>
            <person name="Gribskov M."/>
            <person name="dePamphilis C."/>
            <person name="Albert V.A."/>
            <person name="Aono N."/>
            <person name="Aoyama T."/>
            <person name="Ambrose B.A."/>
            <person name="Ashton N.W."/>
            <person name="Axtell M.J."/>
            <person name="Barker E."/>
            <person name="Barker M.S."/>
            <person name="Bennetzen J.L."/>
            <person name="Bonawitz N.D."/>
            <person name="Chapple C."/>
            <person name="Cheng C."/>
            <person name="Correa L.G."/>
            <person name="Dacre M."/>
            <person name="DeBarry J."/>
            <person name="Dreyer I."/>
            <person name="Elias M."/>
            <person name="Engstrom E.M."/>
            <person name="Estelle M."/>
            <person name="Feng L."/>
            <person name="Finet C."/>
            <person name="Floyd S.K."/>
            <person name="Frommer W.B."/>
            <person name="Fujita T."/>
            <person name="Gramzow L."/>
            <person name="Gutensohn M."/>
            <person name="Harholt J."/>
            <person name="Hattori M."/>
            <person name="Heyl A."/>
            <person name="Hirai T."/>
            <person name="Hiwatashi Y."/>
            <person name="Ishikawa M."/>
            <person name="Iwata M."/>
            <person name="Karol K.G."/>
            <person name="Koehler B."/>
            <person name="Kolukisaoglu U."/>
            <person name="Kubo M."/>
            <person name="Kurata T."/>
            <person name="Lalonde S."/>
            <person name="Li K."/>
            <person name="Li Y."/>
            <person name="Litt A."/>
            <person name="Lyons E."/>
            <person name="Manning G."/>
            <person name="Maruyama T."/>
            <person name="Michael T.P."/>
            <person name="Mikami K."/>
            <person name="Miyazaki S."/>
            <person name="Morinaga S."/>
            <person name="Murata T."/>
            <person name="Mueller-Roeber B."/>
            <person name="Nelson D.R."/>
            <person name="Obara M."/>
            <person name="Oguri Y."/>
            <person name="Olmstead R.G."/>
            <person name="Onodera N."/>
            <person name="Petersen B.L."/>
            <person name="Pils B."/>
            <person name="Prigge M."/>
            <person name="Rensing S.A."/>
            <person name="Riano-Pachon D.M."/>
            <person name="Roberts A.W."/>
            <person name="Sato Y."/>
            <person name="Scheller H.V."/>
            <person name="Schulz B."/>
            <person name="Schulz C."/>
            <person name="Shakirov E.V."/>
            <person name="Shibagaki N."/>
            <person name="Shinohara N."/>
            <person name="Shippen D.E."/>
            <person name="Soerensen I."/>
            <person name="Sotooka R."/>
            <person name="Sugimoto N."/>
            <person name="Sugita M."/>
            <person name="Sumikawa N."/>
            <person name="Tanurdzic M."/>
            <person name="Theissen G."/>
            <person name="Ulvskov P."/>
            <person name="Wakazuki S."/>
            <person name="Weng J.K."/>
            <person name="Willats W.W."/>
            <person name="Wipf D."/>
            <person name="Wolf P.G."/>
            <person name="Yang L."/>
            <person name="Zimmer A.D."/>
            <person name="Zhu Q."/>
            <person name="Mitros T."/>
            <person name="Hellsten U."/>
            <person name="Loque D."/>
            <person name="Otillar R."/>
            <person name="Salamov A."/>
            <person name="Schmutz J."/>
            <person name="Shapiro H."/>
            <person name="Lindquist E."/>
            <person name="Lucas S."/>
            <person name="Rokhsar D."/>
            <person name="Grigoriev I.V."/>
        </authorList>
    </citation>
    <scope>NUCLEOTIDE SEQUENCE [LARGE SCALE GENOMIC DNA]</scope>
</reference>
<accession>D8T1G3</accession>
<protein>
    <submittedName>
        <fullName evidence="1">Uncharacterized protein</fullName>
    </submittedName>
</protein>
<dbReference type="Proteomes" id="UP000001514">
    <property type="component" value="Unassembled WGS sequence"/>
</dbReference>
<dbReference type="InterPro" id="IPR006502">
    <property type="entry name" value="PDDEXK-like"/>
</dbReference>
<dbReference type="PANTHER" id="PTHR31579:SF1">
    <property type="entry name" value="OS03G0796600 PROTEIN"/>
    <property type="match status" value="1"/>
</dbReference>
<evidence type="ECO:0000313" key="1">
    <source>
        <dbReference type="EMBL" id="EFJ09541.1"/>
    </source>
</evidence>
<sequence length="115" mass="12980">MSFSQRDFLLSSRRVRLLDAGSKRVIIDTDFSSQFVIARPSDEYQAILAEIPPVFVGTKDELHKFLHLISLAMKRSLKASHAPSLAETRLPHREVVLAIPENNQSNRQCSVRHAA</sequence>
<dbReference type="Gramene" id="EFJ09541">
    <property type="protein sequence ID" value="EFJ09541"/>
    <property type="gene ID" value="SELMODRAFT_129774"/>
</dbReference>
<dbReference type="AlphaFoldDB" id="D8T1G3"/>
<organism evidence="2">
    <name type="scientific">Selaginella moellendorffii</name>
    <name type="common">Spikemoss</name>
    <dbReference type="NCBI Taxonomy" id="88036"/>
    <lineage>
        <taxon>Eukaryota</taxon>
        <taxon>Viridiplantae</taxon>
        <taxon>Streptophyta</taxon>
        <taxon>Embryophyta</taxon>
        <taxon>Tracheophyta</taxon>
        <taxon>Lycopodiopsida</taxon>
        <taxon>Selaginellales</taxon>
        <taxon>Selaginellaceae</taxon>
        <taxon>Selaginella</taxon>
    </lineage>
</organism>
<evidence type="ECO:0000313" key="2">
    <source>
        <dbReference type="Proteomes" id="UP000001514"/>
    </source>
</evidence>
<gene>
    <name evidence="1" type="ORF">SELMODRAFT_129774</name>
</gene>
<dbReference type="HOGENOM" id="CLU_2113145_0_0_1"/>
<dbReference type="EMBL" id="GL377662">
    <property type="protein sequence ID" value="EFJ09541.1"/>
    <property type="molecule type" value="Genomic_DNA"/>
</dbReference>
<dbReference type="PANTHER" id="PTHR31579">
    <property type="entry name" value="OS03G0796600 PROTEIN"/>
    <property type="match status" value="1"/>
</dbReference>
<dbReference type="Pfam" id="PF04720">
    <property type="entry name" value="PDDEXK_6"/>
    <property type="match status" value="1"/>
</dbReference>
<name>D8T1G3_SELML</name>
<dbReference type="InParanoid" id="D8T1G3"/>
<dbReference type="KEGG" id="smo:SELMODRAFT_129774"/>